<protein>
    <submittedName>
        <fullName evidence="3">Nucleotidyltransferase</fullName>
    </submittedName>
</protein>
<feature type="region of interest" description="Disordered" evidence="1">
    <location>
        <begin position="1"/>
        <end position="45"/>
    </location>
</feature>
<dbReference type="RefSeq" id="WP_204733005.1">
    <property type="nucleotide sequence ID" value="NZ_JAVDWE010000004.1"/>
</dbReference>
<proteinExistence type="predicted"/>
<dbReference type="CDD" id="cd05403">
    <property type="entry name" value="NT_KNTase_like"/>
    <property type="match status" value="1"/>
</dbReference>
<dbReference type="InterPro" id="IPR002934">
    <property type="entry name" value="Polymerase_NTP_transf_dom"/>
</dbReference>
<sequence length="145" mass="15840">MTMWLIPSDVADPRLPRGRPCKPRVTEPSAPSQPQAKPRISLYQPDPETQRLAKARLHLGRQEAQTIIKAMKKKGVKIALFGSMKTGRTTPFSDIDLLITDPGPMGALRAISETLAERLTIPVDVVAAETIGTDAFARIKESLNA</sequence>
<dbReference type="Gene3D" id="3.30.460.10">
    <property type="entry name" value="Beta Polymerase, domain 2"/>
    <property type="match status" value="1"/>
</dbReference>
<evidence type="ECO:0000256" key="1">
    <source>
        <dbReference type="SAM" id="MobiDB-lite"/>
    </source>
</evidence>
<dbReference type="EMBL" id="JAVDWE010000004">
    <property type="protein sequence ID" value="MDR7094302.1"/>
    <property type="molecule type" value="Genomic_DNA"/>
</dbReference>
<evidence type="ECO:0000259" key="2">
    <source>
        <dbReference type="Pfam" id="PF01909"/>
    </source>
</evidence>
<keyword evidence="4" id="KW-1185">Reference proteome</keyword>
<reference evidence="3 4" key="1">
    <citation type="submission" date="2023-07" db="EMBL/GenBank/DDBJ databases">
        <title>Sorghum-associated microbial communities from plants grown in Nebraska, USA.</title>
        <authorList>
            <person name="Schachtman D."/>
        </authorList>
    </citation>
    <scope>NUCLEOTIDE SEQUENCE [LARGE SCALE GENOMIC DNA]</scope>
    <source>
        <strain evidence="3 4">BE240</strain>
    </source>
</reference>
<comment type="caution">
    <text evidence="3">The sequence shown here is derived from an EMBL/GenBank/DDBJ whole genome shotgun (WGS) entry which is preliminary data.</text>
</comment>
<dbReference type="Proteomes" id="UP001265550">
    <property type="component" value="Unassembled WGS sequence"/>
</dbReference>
<evidence type="ECO:0000313" key="3">
    <source>
        <dbReference type="EMBL" id="MDR7094302.1"/>
    </source>
</evidence>
<evidence type="ECO:0000313" key="4">
    <source>
        <dbReference type="Proteomes" id="UP001265550"/>
    </source>
</evidence>
<dbReference type="InterPro" id="IPR043519">
    <property type="entry name" value="NT_sf"/>
</dbReference>
<accession>A0ABU1VA36</accession>
<dbReference type="Pfam" id="PF01909">
    <property type="entry name" value="NTP_transf_2"/>
    <property type="match status" value="1"/>
</dbReference>
<name>A0ABU1VA36_9BURK</name>
<gene>
    <name evidence="3" type="ORF">J2X09_002040</name>
</gene>
<organism evidence="3 4">
    <name type="scientific">Hydrogenophaga laconesensis</name>
    <dbReference type="NCBI Taxonomy" id="1805971"/>
    <lineage>
        <taxon>Bacteria</taxon>
        <taxon>Pseudomonadati</taxon>
        <taxon>Pseudomonadota</taxon>
        <taxon>Betaproteobacteria</taxon>
        <taxon>Burkholderiales</taxon>
        <taxon>Comamonadaceae</taxon>
        <taxon>Hydrogenophaga</taxon>
    </lineage>
</organism>
<feature type="domain" description="Polymerase nucleotidyl transferase" evidence="2">
    <location>
        <begin position="67"/>
        <end position="132"/>
    </location>
</feature>
<dbReference type="SUPFAM" id="SSF81301">
    <property type="entry name" value="Nucleotidyltransferase"/>
    <property type="match status" value="1"/>
</dbReference>